<evidence type="ECO:0000313" key="4">
    <source>
        <dbReference type="Proteomes" id="UP001156389"/>
    </source>
</evidence>
<dbReference type="Gene3D" id="2.130.10.10">
    <property type="entry name" value="YVTN repeat-like/Quinoprotein amine dehydrogenase"/>
    <property type="match status" value="2"/>
</dbReference>
<dbReference type="EMBL" id="JAJAGO010000014">
    <property type="protein sequence ID" value="MCT2593545.1"/>
    <property type="molecule type" value="Genomic_DNA"/>
</dbReference>
<reference evidence="3 4" key="1">
    <citation type="submission" date="2021-10" db="EMBL/GenBank/DDBJ databases">
        <title>Streptomyces gossypii sp. nov., isolated from soil collected from cotton field.</title>
        <authorList>
            <person name="Ge X."/>
            <person name="Chen X."/>
            <person name="Liu W."/>
        </authorList>
    </citation>
    <scope>NUCLEOTIDE SEQUENCE [LARGE SCALE GENOMIC DNA]</scope>
    <source>
        <strain evidence="3 4">N2-109</strain>
    </source>
</reference>
<dbReference type="RefSeq" id="WP_260220920.1">
    <property type="nucleotide sequence ID" value="NZ_JAJAGO010000014.1"/>
</dbReference>
<dbReference type="InterPro" id="IPR015943">
    <property type="entry name" value="WD40/YVTN_repeat-like_dom_sf"/>
</dbReference>
<comment type="caution">
    <text evidence="3">The sequence shown here is derived from an EMBL/GenBank/DDBJ whole genome shotgun (WGS) entry which is preliminary data.</text>
</comment>
<organism evidence="3 4">
    <name type="scientific">Streptomyces gossypii</name>
    <dbReference type="NCBI Taxonomy" id="2883101"/>
    <lineage>
        <taxon>Bacteria</taxon>
        <taxon>Bacillati</taxon>
        <taxon>Actinomycetota</taxon>
        <taxon>Actinomycetes</taxon>
        <taxon>Kitasatosporales</taxon>
        <taxon>Streptomycetaceae</taxon>
        <taxon>Streptomyces</taxon>
    </lineage>
</organism>
<dbReference type="Proteomes" id="UP001156389">
    <property type="component" value="Unassembled WGS sequence"/>
</dbReference>
<accession>A0ABT2K1Y9</accession>
<name>A0ABT2K1Y9_9ACTN</name>
<proteinExistence type="predicted"/>
<dbReference type="PANTHER" id="PTHR47199">
    <property type="entry name" value="PHOTOSYSTEM II STABILITY/ASSEMBLY FACTOR HCF136, CHLOROPLASTIC"/>
    <property type="match status" value="1"/>
</dbReference>
<feature type="region of interest" description="Disordered" evidence="1">
    <location>
        <begin position="273"/>
        <end position="302"/>
    </location>
</feature>
<evidence type="ECO:0000256" key="1">
    <source>
        <dbReference type="SAM" id="MobiDB-lite"/>
    </source>
</evidence>
<keyword evidence="2" id="KW-0732">Signal</keyword>
<protein>
    <submittedName>
        <fullName evidence="3">Oxidoreductase</fullName>
    </submittedName>
</protein>
<evidence type="ECO:0000256" key="2">
    <source>
        <dbReference type="SAM" id="SignalP"/>
    </source>
</evidence>
<feature type="region of interest" description="Disordered" evidence="1">
    <location>
        <begin position="32"/>
        <end position="52"/>
    </location>
</feature>
<evidence type="ECO:0000313" key="3">
    <source>
        <dbReference type="EMBL" id="MCT2593545.1"/>
    </source>
</evidence>
<keyword evidence="4" id="KW-1185">Reference proteome</keyword>
<dbReference type="SUPFAM" id="SSF110296">
    <property type="entry name" value="Oligoxyloglucan reducing end-specific cellobiohydrolase"/>
    <property type="match status" value="1"/>
</dbReference>
<dbReference type="CDD" id="cd15482">
    <property type="entry name" value="Sialidase_non-viral"/>
    <property type="match status" value="1"/>
</dbReference>
<sequence>MRLKGKLRRAAAAGLCGAALAAALGTGQAQADGQKRAGQAQPSARWESAAPGWSLKDSGTDARFRGLDAVSRSTAWVAGSGGTVLRTRDGGRHWNDVSPPGAAGLEFRDVEAFGARRAVVLAIGPGEESRVFRTADGGATWAETFRNDTPEAFYNCLTFFDARHGLAVSDPVNGKFRILSTGDGGRSWRVLPDRGMPPAQEGEANFAASGQCLVSSGPRDVWMATGGAGTARVLHSADRGHTWRAAEAPIPAGAGERGVFGLAFRDARHGVAVGGDFRPGEQSPDASAVTGDGGRTWTDSARPVPEYRSGVAWLPHTRRIALAVGPTGTDVTFDGGRNWRTVDAGSYDTVDCADDFGCWASGEDGRIARLEPSR</sequence>
<feature type="chain" id="PRO_5046663459" evidence="2">
    <location>
        <begin position="32"/>
        <end position="374"/>
    </location>
</feature>
<feature type="signal peptide" evidence="2">
    <location>
        <begin position="1"/>
        <end position="31"/>
    </location>
</feature>
<dbReference type="PANTHER" id="PTHR47199:SF2">
    <property type="entry name" value="PHOTOSYSTEM II STABILITY_ASSEMBLY FACTOR HCF136, CHLOROPLASTIC"/>
    <property type="match status" value="1"/>
</dbReference>
<gene>
    <name evidence="3" type="ORF">LHJ74_27190</name>
</gene>